<dbReference type="InterPro" id="IPR043042">
    <property type="entry name" value="PLipase_B-like_dom3"/>
</dbReference>
<dbReference type="OrthoDB" id="443524at2759"/>
<dbReference type="OMA" id="YQEGYWA"/>
<reference evidence="8 9" key="1">
    <citation type="journal article" date="2008" name="Nature">
        <title>Genome analysis of the platypus reveals unique signatures of evolution.</title>
        <authorList>
            <person name="Warren W.C."/>
            <person name="Hillier L.W."/>
            <person name="Marshall Graves J.A."/>
            <person name="Birney E."/>
            <person name="Ponting C.P."/>
            <person name="Grutzner F."/>
            <person name="Belov K."/>
            <person name="Miller W."/>
            <person name="Clarke L."/>
            <person name="Chinwalla A.T."/>
            <person name="Yang S.P."/>
            <person name="Heger A."/>
            <person name="Locke D.P."/>
            <person name="Miethke P."/>
            <person name="Waters P.D."/>
            <person name="Veyrunes F."/>
            <person name="Fulton L."/>
            <person name="Fulton B."/>
            <person name="Graves T."/>
            <person name="Wallis J."/>
            <person name="Puente X.S."/>
            <person name="Lopez-Otin C."/>
            <person name="Ordonez G.R."/>
            <person name="Eichler E.E."/>
            <person name="Chen L."/>
            <person name="Cheng Z."/>
            <person name="Deakin J.E."/>
            <person name="Alsop A."/>
            <person name="Thompson K."/>
            <person name="Kirby P."/>
            <person name="Papenfuss A.T."/>
            <person name="Wakefield M.J."/>
            <person name="Olender T."/>
            <person name="Lancet D."/>
            <person name="Huttley G.A."/>
            <person name="Smit A.F."/>
            <person name="Pask A."/>
            <person name="Temple-Smith P."/>
            <person name="Batzer M.A."/>
            <person name="Walker J.A."/>
            <person name="Konkel M.K."/>
            <person name="Harris R.S."/>
            <person name="Whittington C.M."/>
            <person name="Wong E.S."/>
            <person name="Gemmell N.J."/>
            <person name="Buschiazzo E."/>
            <person name="Vargas Jentzsch I.M."/>
            <person name="Merkel A."/>
            <person name="Schmitz J."/>
            <person name="Zemann A."/>
            <person name="Churakov G."/>
            <person name="Kriegs J.O."/>
            <person name="Brosius J."/>
            <person name="Murchison E.P."/>
            <person name="Sachidanandam R."/>
            <person name="Smith C."/>
            <person name="Hannon G.J."/>
            <person name="Tsend-Ayush E."/>
            <person name="McMillan D."/>
            <person name="Attenborough R."/>
            <person name="Rens W."/>
            <person name="Ferguson-Smith M."/>
            <person name="Lefevre C.M."/>
            <person name="Sharp J.A."/>
            <person name="Nicholas K.R."/>
            <person name="Ray D.A."/>
            <person name="Kube M."/>
            <person name="Reinhardt R."/>
            <person name="Pringle T.H."/>
            <person name="Taylor J."/>
            <person name="Jones R.C."/>
            <person name="Nixon B."/>
            <person name="Dacheux J.L."/>
            <person name="Niwa H."/>
            <person name="Sekita Y."/>
            <person name="Huang X."/>
            <person name="Stark A."/>
            <person name="Kheradpour P."/>
            <person name="Kellis M."/>
            <person name="Flicek P."/>
            <person name="Chen Y."/>
            <person name="Webber C."/>
            <person name="Hardison R."/>
            <person name="Nelson J."/>
            <person name="Hallsworth-Pepin K."/>
            <person name="Delehaunty K."/>
            <person name="Markovic C."/>
            <person name="Minx P."/>
            <person name="Feng Y."/>
            <person name="Kremitzki C."/>
            <person name="Mitreva M."/>
            <person name="Glasscock J."/>
            <person name="Wylie T."/>
            <person name="Wohldmann P."/>
            <person name="Thiru P."/>
            <person name="Nhan M.N."/>
            <person name="Pohl C.S."/>
            <person name="Smith S.M."/>
            <person name="Hou S."/>
            <person name="Nefedov M."/>
            <person name="de Jong P.J."/>
            <person name="Renfree M.B."/>
            <person name="Mardis E.R."/>
            <person name="Wilson R.K."/>
        </authorList>
    </citation>
    <scope>NUCLEOTIDE SEQUENCE [LARGE SCALE GENOMIC DNA]</scope>
    <source>
        <strain evidence="8 9">Glennie</strain>
    </source>
</reference>
<evidence type="ECO:0000256" key="7">
    <source>
        <dbReference type="RuleBase" id="RU364138"/>
    </source>
</evidence>
<dbReference type="PANTHER" id="PTHR12370:SF3">
    <property type="entry name" value="PHOSPHOLIPASE B-LIKE 2-RELATED"/>
    <property type="match status" value="1"/>
</dbReference>
<dbReference type="FunCoup" id="A0A6I8N0R4">
    <property type="interactions" value="249"/>
</dbReference>
<evidence type="ECO:0000313" key="8">
    <source>
        <dbReference type="Ensembl" id="ENSOANP00000034504.1"/>
    </source>
</evidence>
<reference evidence="8" key="3">
    <citation type="submission" date="2025-09" db="UniProtKB">
        <authorList>
            <consortium name="Ensembl"/>
        </authorList>
    </citation>
    <scope>IDENTIFICATION</scope>
    <source>
        <strain evidence="8">Glennie</strain>
    </source>
</reference>
<comment type="similarity">
    <text evidence="1 7">Belongs to the phospholipase B-like family.</text>
</comment>
<evidence type="ECO:0000256" key="4">
    <source>
        <dbReference type="ARBA" id="ARBA00022963"/>
    </source>
</evidence>
<evidence type="ECO:0000256" key="6">
    <source>
        <dbReference type="ARBA" id="ARBA00023180"/>
    </source>
</evidence>
<dbReference type="InterPro" id="IPR043040">
    <property type="entry name" value="PLipase_B-like_dom1"/>
</dbReference>
<evidence type="ECO:0000256" key="3">
    <source>
        <dbReference type="ARBA" id="ARBA00022801"/>
    </source>
</evidence>
<dbReference type="GO" id="GO:0005576">
    <property type="term" value="C:extracellular region"/>
    <property type="evidence" value="ECO:0000318"/>
    <property type="project" value="GO_Central"/>
</dbReference>
<dbReference type="CTD" id="196463"/>
<dbReference type="InterPro" id="IPR007000">
    <property type="entry name" value="PLipase_B-like"/>
</dbReference>
<evidence type="ECO:0000256" key="1">
    <source>
        <dbReference type="ARBA" id="ARBA00007835"/>
    </source>
</evidence>
<dbReference type="Gene3D" id="2.10.70.60">
    <property type="entry name" value="Phospholipase B-like, domain 1"/>
    <property type="match status" value="1"/>
</dbReference>
<name>A0A6I8N0R4_ORNAN</name>
<dbReference type="GO" id="GO:0004620">
    <property type="term" value="F:phospholipase activity"/>
    <property type="evidence" value="ECO:0000318"/>
    <property type="project" value="GO_Central"/>
</dbReference>
<dbReference type="Gene3D" id="1.10.439.20">
    <property type="entry name" value="Phospholipase B-like, domain 2"/>
    <property type="match status" value="1"/>
</dbReference>
<protein>
    <recommendedName>
        <fullName evidence="7">Phospholipase B-like</fullName>
        <ecNumber evidence="7">3.1.1.-</ecNumber>
    </recommendedName>
</protein>
<dbReference type="PANTHER" id="PTHR12370">
    <property type="entry name" value="PHOSPHOLIPASE B-RELATED"/>
    <property type="match status" value="1"/>
</dbReference>
<reference evidence="8" key="2">
    <citation type="submission" date="2025-08" db="UniProtKB">
        <authorList>
            <consortium name="Ensembl"/>
        </authorList>
    </citation>
    <scope>IDENTIFICATION</scope>
    <source>
        <strain evidence="8">Glennie</strain>
    </source>
</reference>
<dbReference type="GO" id="GO:0009395">
    <property type="term" value="P:phospholipid catabolic process"/>
    <property type="evidence" value="ECO:0000318"/>
    <property type="project" value="GO_Central"/>
</dbReference>
<keyword evidence="6" id="KW-0325">Glycoprotein</keyword>
<keyword evidence="9" id="KW-1185">Reference proteome</keyword>
<comment type="function">
    <text evidence="7">Putative phospholipase.</text>
</comment>
<dbReference type="InParanoid" id="A0A6I8N0R4"/>
<dbReference type="Pfam" id="PF04916">
    <property type="entry name" value="Phospholip_B"/>
    <property type="match status" value="1"/>
</dbReference>
<organism evidence="8 9">
    <name type="scientific">Ornithorhynchus anatinus</name>
    <name type="common">Duckbill platypus</name>
    <dbReference type="NCBI Taxonomy" id="9258"/>
    <lineage>
        <taxon>Eukaryota</taxon>
        <taxon>Metazoa</taxon>
        <taxon>Chordata</taxon>
        <taxon>Craniata</taxon>
        <taxon>Vertebrata</taxon>
        <taxon>Euteleostomi</taxon>
        <taxon>Mammalia</taxon>
        <taxon>Monotremata</taxon>
        <taxon>Ornithorhynchidae</taxon>
        <taxon>Ornithorhynchus</taxon>
    </lineage>
</organism>
<dbReference type="GeneID" id="100089577"/>
<dbReference type="Proteomes" id="UP000002279">
    <property type="component" value="Chromosome 2"/>
</dbReference>
<dbReference type="AlphaFoldDB" id="A0A6I8N0R4"/>
<dbReference type="GeneTree" id="ENSGT00530000063509"/>
<dbReference type="Gene3D" id="3.60.60.20">
    <property type="match status" value="1"/>
</dbReference>
<accession>A0A6I8N0R4</accession>
<keyword evidence="5 7" id="KW-0443">Lipid metabolism</keyword>
<keyword evidence="3 7" id="KW-0378">Hydrolase</keyword>
<dbReference type="GO" id="GO:0005764">
    <property type="term" value="C:lysosome"/>
    <property type="evidence" value="ECO:0007669"/>
    <property type="project" value="Ensembl"/>
</dbReference>
<dbReference type="Bgee" id="ENSOANG00000039394">
    <property type="expression patterns" value="Expressed in adult mammalian kidney and 8 other cell types or tissues"/>
</dbReference>
<keyword evidence="4 7" id="KW-0442">Lipid degradation</keyword>
<dbReference type="KEGG" id="oaa:100089577"/>
<evidence type="ECO:0000256" key="2">
    <source>
        <dbReference type="ARBA" id="ARBA00022729"/>
    </source>
</evidence>
<dbReference type="RefSeq" id="XP_028914484.1">
    <property type="nucleotide sequence ID" value="XM_029058651.1"/>
</dbReference>
<evidence type="ECO:0000256" key="5">
    <source>
        <dbReference type="ARBA" id="ARBA00023098"/>
    </source>
</evidence>
<dbReference type="Ensembl" id="ENSOANT00000057593.1">
    <property type="protein sequence ID" value="ENSOANP00000034504.1"/>
    <property type="gene ID" value="ENSOANG00000039394.1"/>
</dbReference>
<proteinExistence type="inferred from homology"/>
<dbReference type="EC" id="3.1.1.-" evidence="7"/>
<gene>
    <name evidence="8" type="primary">PLBD2</name>
</gene>
<evidence type="ECO:0000313" key="9">
    <source>
        <dbReference type="Proteomes" id="UP000002279"/>
    </source>
</evidence>
<keyword evidence="2 7" id="KW-0732">Signal</keyword>
<dbReference type="InterPro" id="IPR043041">
    <property type="entry name" value="PLipase_B-like_dom2"/>
</dbReference>
<sequence length="573" mass="64034">MAAREGLCRRRGLFVVVVAAALVPLPPGRPAAAPPPPPPPPRRSSSVLLDPASGRMSVVDGRVPGAVAWANFTHDIARTGWAFLELGTSGRYNDSLQAYAAGVAEAAVTQELIYMHWMNTAVDYCGPFKYETEYCEKLKGYVEANLAWMQERMESGEDPEYWHQVHLTLLQLKGLEDSYEGRVSFPTGRLAINPFGFLLFQLSGDLEDLEPALNRSRGSRKRDLGTGSCSALVKLLPGNGELLVAHDTWSSYQNMLRILKKYSLRFRTGAREGSPLVPGHEQAFSSYPGTIFSSDDFYILSSGLVALETTIGNSNAALWKYVHPQDSVLEWLRNIVANRLATDGATWADVFKRFNSGTYNNQWMIVDYRAFSPGATVPPAGVLTVLEQIPGLVVMADKTDELYRKGYWASYNLPSFETVFNASGLPALVERYGDWFSYGRTPRALIFQRNQSLVRDLESMVRLMRFNNFEQDRCHDANLRPPSECRERISARSDLNPATVPILSGRCRQRVHGGIDVKVTSSQLAKDFRFVAASGPTWDQVPAFRWSSSPFKGLVHMGHPDLWRFSPVHVRWD</sequence>
<feature type="signal peptide" evidence="7">
    <location>
        <begin position="1"/>
        <end position="30"/>
    </location>
</feature>
<feature type="chain" id="PRO_5026371537" description="Phospholipase B-like" evidence="7">
    <location>
        <begin position="31"/>
        <end position="573"/>
    </location>
</feature>